<dbReference type="EMBL" id="BNJG01000001">
    <property type="protein sequence ID" value="GHO52500.1"/>
    <property type="molecule type" value="Genomic_DNA"/>
</dbReference>
<feature type="region of interest" description="Disordered" evidence="1">
    <location>
        <begin position="60"/>
        <end position="88"/>
    </location>
</feature>
<accession>A0ABQ3UIG7</accession>
<protein>
    <recommendedName>
        <fullName evidence="3">Baseplate protein J-like barrel domain-containing protein</fullName>
    </recommendedName>
</protein>
<comment type="caution">
    <text evidence="4">The sequence shown here is derived from an EMBL/GenBank/DDBJ whole genome shotgun (WGS) entry which is preliminary data.</text>
</comment>
<name>A0ABQ3UIG7_9CHLR</name>
<organism evidence="4 5">
    <name type="scientific">Ktedonobacter robiniae</name>
    <dbReference type="NCBI Taxonomy" id="2778365"/>
    <lineage>
        <taxon>Bacteria</taxon>
        <taxon>Bacillati</taxon>
        <taxon>Chloroflexota</taxon>
        <taxon>Ktedonobacteria</taxon>
        <taxon>Ktedonobacterales</taxon>
        <taxon>Ktedonobacteraceae</taxon>
        <taxon>Ktedonobacter</taxon>
    </lineage>
</organism>
<gene>
    <name evidence="4" type="ORF">KSB_09750</name>
</gene>
<feature type="region of interest" description="Disordered" evidence="1">
    <location>
        <begin position="1"/>
        <end position="43"/>
    </location>
</feature>
<evidence type="ECO:0000313" key="5">
    <source>
        <dbReference type="Proteomes" id="UP000654345"/>
    </source>
</evidence>
<keyword evidence="2" id="KW-1133">Transmembrane helix</keyword>
<evidence type="ECO:0000313" key="4">
    <source>
        <dbReference type="EMBL" id="GHO52500.1"/>
    </source>
</evidence>
<feature type="compositionally biased region" description="Low complexity" evidence="1">
    <location>
        <begin position="1"/>
        <end position="11"/>
    </location>
</feature>
<keyword evidence="2" id="KW-0472">Membrane</keyword>
<proteinExistence type="predicted"/>
<evidence type="ECO:0000256" key="1">
    <source>
        <dbReference type="SAM" id="MobiDB-lite"/>
    </source>
</evidence>
<feature type="transmembrane region" description="Helical" evidence="2">
    <location>
        <begin position="98"/>
        <end position="117"/>
    </location>
</feature>
<evidence type="ECO:0000259" key="3">
    <source>
        <dbReference type="Pfam" id="PF04865"/>
    </source>
</evidence>
<keyword evidence="2" id="KW-0812">Transmembrane</keyword>
<reference evidence="4 5" key="1">
    <citation type="journal article" date="2021" name="Int. J. Syst. Evol. Microbiol.">
        <title>Reticulibacter mediterranei gen. nov., sp. nov., within the new family Reticulibacteraceae fam. nov., and Ktedonospora formicarum gen. nov., sp. nov., Ktedonobacter robiniae sp. nov., Dictyobacter formicarum sp. nov. and Dictyobacter arantiisoli sp. nov., belonging to the class Ktedonobacteria.</title>
        <authorList>
            <person name="Yabe S."/>
            <person name="Zheng Y."/>
            <person name="Wang C.M."/>
            <person name="Sakai Y."/>
            <person name="Abe K."/>
            <person name="Yokota A."/>
            <person name="Donadio S."/>
            <person name="Cavaletti L."/>
            <person name="Monciardini P."/>
        </authorList>
    </citation>
    <scope>NUCLEOTIDE SEQUENCE [LARGE SCALE GENOMIC DNA]</scope>
    <source>
        <strain evidence="4 5">SOSP1-30</strain>
    </source>
</reference>
<dbReference type="InterPro" id="IPR006949">
    <property type="entry name" value="Barrel_Baseplate_J-like"/>
</dbReference>
<evidence type="ECO:0000256" key="2">
    <source>
        <dbReference type="SAM" id="Phobius"/>
    </source>
</evidence>
<dbReference type="RefSeq" id="WP_201369406.1">
    <property type="nucleotide sequence ID" value="NZ_BNJG01000001.1"/>
</dbReference>
<dbReference type="Proteomes" id="UP000654345">
    <property type="component" value="Unassembled WGS sequence"/>
</dbReference>
<keyword evidence="5" id="KW-1185">Reference proteome</keyword>
<dbReference type="Pfam" id="PF04865">
    <property type="entry name" value="Baseplate_J"/>
    <property type="match status" value="1"/>
</dbReference>
<feature type="domain" description="Baseplate protein J-like barrel" evidence="3">
    <location>
        <begin position="187"/>
        <end position="250"/>
    </location>
</feature>
<sequence>MQDRQLQNDLDQLLHDLDQRQQNQQAYTTDDIPHIEANQEYDPNRQQWDVEIHVYPQAEPEAEEPANVVDSVPPIDQEPQPGGRGSSLPWIRQHTRPLVLLSGILCACALVVGWLLYVSPFWTPTTTVTLVPVSRTLETRLTATIGENAEKSQVPGRLLPIVTMSQERTIPTTGKAHQDAQSAHGYITFYNTATYPQTVPAQTLLTGADGVQIITDQDASIPAGTLATNGRATVTAHAVQSGPEGNIQASDVYGPCCRANVLAANTAFSGGQEARDYQSVTQHDLDAAGASLKASIEQSTTAALQTQVKSTETLVTPLHCQSKTSADHQPGEDAASVHVTLDETCTGIVYQTQALQTLLTQALTTQAKQQLGTEYTPSGDVHITTTTQGTTTTIQVTGTQTWAYQFSQAEQERLKASIAGKSQAQAKRFLLAHAGIQLVSFSNDASLPGVDHLRLLFLTY</sequence>